<accession>A0ABN9WJL7</accession>
<feature type="compositionally biased region" description="Basic and acidic residues" evidence="1">
    <location>
        <begin position="117"/>
        <end position="126"/>
    </location>
</feature>
<keyword evidence="3" id="KW-1185">Reference proteome</keyword>
<comment type="caution">
    <text evidence="2">The sequence shown here is derived from an EMBL/GenBank/DDBJ whole genome shotgun (WGS) entry which is preliminary data.</text>
</comment>
<protein>
    <submittedName>
        <fullName evidence="2">Uncharacterized protein</fullName>
    </submittedName>
</protein>
<sequence>MSMNPVGLERILGFWADEDNARHKVVLDPGGRSCSVETTGPAGQRRSGKGLVRLDEEGRVALGQGFVLDAERMTSSGVFWRPEGRGRGFEWRRCGDDMELSAEAGRSPQEDEASCPDGRDSGRKVSEYGPMLRLTGGPGASSLECAFGDERGTGFGVSYGDSYGGGAYSWANGCASQLMPAGVHQPMLMLPQVMPTLPLLMPPYAVPGSDQVGNLLGALGVALPYPCAGAPQSIDAEGLALQALAAQDRQDADEHHDDGAKSRRDVVQL</sequence>
<feature type="compositionally biased region" description="Basic and acidic residues" evidence="1">
    <location>
        <begin position="248"/>
        <end position="269"/>
    </location>
</feature>
<evidence type="ECO:0000313" key="2">
    <source>
        <dbReference type="EMBL" id="CAK0885515.1"/>
    </source>
</evidence>
<organism evidence="2 3">
    <name type="scientific">Prorocentrum cordatum</name>
    <dbReference type="NCBI Taxonomy" id="2364126"/>
    <lineage>
        <taxon>Eukaryota</taxon>
        <taxon>Sar</taxon>
        <taxon>Alveolata</taxon>
        <taxon>Dinophyceae</taxon>
        <taxon>Prorocentrales</taxon>
        <taxon>Prorocentraceae</taxon>
        <taxon>Prorocentrum</taxon>
    </lineage>
</organism>
<name>A0ABN9WJL7_9DINO</name>
<dbReference type="Proteomes" id="UP001189429">
    <property type="component" value="Unassembled WGS sequence"/>
</dbReference>
<evidence type="ECO:0000256" key="1">
    <source>
        <dbReference type="SAM" id="MobiDB-lite"/>
    </source>
</evidence>
<evidence type="ECO:0000313" key="3">
    <source>
        <dbReference type="Proteomes" id="UP001189429"/>
    </source>
</evidence>
<reference evidence="2" key="1">
    <citation type="submission" date="2023-10" db="EMBL/GenBank/DDBJ databases">
        <authorList>
            <person name="Chen Y."/>
            <person name="Shah S."/>
            <person name="Dougan E. K."/>
            <person name="Thang M."/>
            <person name="Chan C."/>
        </authorList>
    </citation>
    <scope>NUCLEOTIDE SEQUENCE [LARGE SCALE GENOMIC DNA]</scope>
</reference>
<feature type="region of interest" description="Disordered" evidence="1">
    <location>
        <begin position="247"/>
        <end position="269"/>
    </location>
</feature>
<gene>
    <name evidence="2" type="ORF">PCOR1329_LOCUS67122</name>
</gene>
<feature type="region of interest" description="Disordered" evidence="1">
    <location>
        <begin position="100"/>
        <end position="130"/>
    </location>
</feature>
<dbReference type="EMBL" id="CAUYUJ010018682">
    <property type="protein sequence ID" value="CAK0885515.1"/>
    <property type="molecule type" value="Genomic_DNA"/>
</dbReference>
<proteinExistence type="predicted"/>